<evidence type="ECO:0000256" key="1">
    <source>
        <dbReference type="SAM" id="Phobius"/>
    </source>
</evidence>
<comment type="caution">
    <text evidence="2">The sequence shown here is derived from an EMBL/GenBank/DDBJ whole genome shotgun (WGS) entry which is preliminary data.</text>
</comment>
<evidence type="ECO:0008006" key="4">
    <source>
        <dbReference type="Google" id="ProtNLM"/>
    </source>
</evidence>
<accession>A0ABN1UEP6</accession>
<feature type="transmembrane region" description="Helical" evidence="1">
    <location>
        <begin position="63"/>
        <end position="80"/>
    </location>
</feature>
<protein>
    <recommendedName>
        <fullName evidence="4">DUF3040 domain-containing protein</fullName>
    </recommendedName>
</protein>
<keyword evidence="1" id="KW-0472">Membrane</keyword>
<gene>
    <name evidence="2" type="ORF">GCM10009606_24870</name>
</gene>
<evidence type="ECO:0000313" key="3">
    <source>
        <dbReference type="Proteomes" id="UP001499979"/>
    </source>
</evidence>
<sequence>MSKERAQRRAEREREAAVLAAARAAEAERRERRDARLRAMTSRLPRRRRGPSGILAERRRTQGRVLVLAGVVLNALVWFATDDWYLRSLALLLTVLLLPLVHVLMTRK</sequence>
<name>A0ABN1UEP6_9ACTN</name>
<reference evidence="2 3" key="1">
    <citation type="journal article" date="2019" name="Int. J. Syst. Evol. Microbiol.">
        <title>The Global Catalogue of Microorganisms (GCM) 10K type strain sequencing project: providing services to taxonomists for standard genome sequencing and annotation.</title>
        <authorList>
            <consortium name="The Broad Institute Genomics Platform"/>
            <consortium name="The Broad Institute Genome Sequencing Center for Infectious Disease"/>
            <person name="Wu L."/>
            <person name="Ma J."/>
        </authorList>
    </citation>
    <scope>NUCLEOTIDE SEQUENCE [LARGE SCALE GENOMIC DNA]</scope>
    <source>
        <strain evidence="2 3">JCM 11813</strain>
    </source>
</reference>
<dbReference type="RefSeq" id="WP_343907872.1">
    <property type="nucleotide sequence ID" value="NZ_BAAAJE010000011.1"/>
</dbReference>
<keyword evidence="1" id="KW-0812">Transmembrane</keyword>
<keyword evidence="1" id="KW-1133">Transmembrane helix</keyword>
<dbReference type="Proteomes" id="UP001499979">
    <property type="component" value="Unassembled WGS sequence"/>
</dbReference>
<evidence type="ECO:0000313" key="2">
    <source>
        <dbReference type="EMBL" id="GAA1144643.1"/>
    </source>
</evidence>
<dbReference type="EMBL" id="BAAAJE010000011">
    <property type="protein sequence ID" value="GAA1144643.1"/>
    <property type="molecule type" value="Genomic_DNA"/>
</dbReference>
<feature type="transmembrane region" description="Helical" evidence="1">
    <location>
        <begin position="86"/>
        <end position="105"/>
    </location>
</feature>
<organism evidence="2 3">
    <name type="scientific">Nocardioides aquiterrae</name>
    <dbReference type="NCBI Taxonomy" id="203799"/>
    <lineage>
        <taxon>Bacteria</taxon>
        <taxon>Bacillati</taxon>
        <taxon>Actinomycetota</taxon>
        <taxon>Actinomycetes</taxon>
        <taxon>Propionibacteriales</taxon>
        <taxon>Nocardioidaceae</taxon>
        <taxon>Nocardioides</taxon>
    </lineage>
</organism>
<proteinExistence type="predicted"/>
<keyword evidence="3" id="KW-1185">Reference proteome</keyword>